<evidence type="ECO:0000259" key="18">
    <source>
        <dbReference type="SMART" id="SM00479"/>
    </source>
</evidence>
<feature type="active site" description="Proton acceptor" evidence="15">
    <location>
        <position position="183"/>
    </location>
</feature>
<keyword evidence="13 17" id="KW-0464">Manganese</keyword>
<comment type="catalytic activity">
    <reaction evidence="14">
        <text>DNA(n) + a 2'-deoxyribonucleoside 5'-triphosphate = DNA(n+1) + diphosphate</text>
        <dbReference type="Rhea" id="RHEA:22508"/>
        <dbReference type="Rhea" id="RHEA-COMP:17339"/>
        <dbReference type="Rhea" id="RHEA-COMP:17340"/>
        <dbReference type="ChEBI" id="CHEBI:33019"/>
        <dbReference type="ChEBI" id="CHEBI:61560"/>
        <dbReference type="ChEBI" id="CHEBI:173112"/>
        <dbReference type="EC" id="2.7.7.7"/>
    </reaction>
</comment>
<dbReference type="Pfam" id="PF00929">
    <property type="entry name" value="RNase_T"/>
    <property type="match status" value="1"/>
</dbReference>
<evidence type="ECO:0000256" key="17">
    <source>
        <dbReference type="PIRSR" id="PIRSR606309-3"/>
    </source>
</evidence>
<dbReference type="InterPro" id="IPR006054">
    <property type="entry name" value="DnaQ"/>
</dbReference>
<proteinExistence type="predicted"/>
<dbReference type="InterPro" id="IPR006309">
    <property type="entry name" value="DnaQ_proteo"/>
</dbReference>
<dbReference type="NCBIfam" id="NF004316">
    <property type="entry name" value="PRK05711.1"/>
    <property type="match status" value="1"/>
</dbReference>
<dbReference type="SUPFAM" id="SSF53098">
    <property type="entry name" value="Ribonuclease H-like"/>
    <property type="match status" value="1"/>
</dbReference>
<evidence type="ECO:0000256" key="8">
    <source>
        <dbReference type="ARBA" id="ARBA00022723"/>
    </source>
</evidence>
<keyword evidence="4 19" id="KW-0808">Transferase</keyword>
<keyword evidence="10" id="KW-0269">Exonuclease</keyword>
<comment type="cofactor">
    <cofactor evidence="17">
        <name>Mg(2+)</name>
        <dbReference type="ChEBI" id="CHEBI:18420"/>
    </cofactor>
    <cofactor evidence="17">
        <name>Mn(2+)</name>
        <dbReference type="ChEBI" id="CHEBI:29035"/>
    </cofactor>
    <text evidence="17">Binds 2 divalent metal cations. Magnesium or manganese.</text>
</comment>
<evidence type="ECO:0000256" key="13">
    <source>
        <dbReference type="ARBA" id="ARBA00023211"/>
    </source>
</evidence>
<dbReference type="GO" id="GO:0003677">
    <property type="term" value="F:DNA binding"/>
    <property type="evidence" value="ECO:0007669"/>
    <property type="project" value="InterPro"/>
</dbReference>
<keyword evidence="6" id="KW-0235">DNA replication</keyword>
<dbReference type="GO" id="GO:0003887">
    <property type="term" value="F:DNA-directed DNA polymerase activity"/>
    <property type="evidence" value="ECO:0007669"/>
    <property type="project" value="UniProtKB-KW"/>
</dbReference>
<feature type="binding site" evidence="16">
    <location>
        <position position="188"/>
    </location>
    <ligand>
        <name>substrate</name>
    </ligand>
</feature>
<feature type="binding site" evidence="16">
    <location>
        <position position="85"/>
    </location>
    <ligand>
        <name>substrate</name>
    </ligand>
</feature>
<feature type="binding site" evidence="17">
    <location>
        <position position="35"/>
    </location>
    <ligand>
        <name>a divalent metal cation</name>
        <dbReference type="ChEBI" id="CHEBI:60240"/>
        <label>1</label>
        <note>catalytic</note>
    </ligand>
</feature>
<dbReference type="GO" id="GO:0005829">
    <property type="term" value="C:cytosol"/>
    <property type="evidence" value="ECO:0007669"/>
    <property type="project" value="TreeGrafter"/>
</dbReference>
<dbReference type="InterPro" id="IPR012337">
    <property type="entry name" value="RNaseH-like_sf"/>
</dbReference>
<evidence type="ECO:0000313" key="20">
    <source>
        <dbReference type="Proteomes" id="UP000637061"/>
    </source>
</evidence>
<dbReference type="EMBL" id="JAEHTE010000002">
    <property type="protein sequence ID" value="MBI6882939.1"/>
    <property type="molecule type" value="Genomic_DNA"/>
</dbReference>
<name>A0A8I1JIV2_PSEPU</name>
<dbReference type="EC" id="2.7.7.7" evidence="2"/>
<dbReference type="Gene3D" id="3.30.420.10">
    <property type="entry name" value="Ribonuclease H-like superfamily/Ribonuclease H"/>
    <property type="match status" value="1"/>
</dbReference>
<feature type="binding site" evidence="16">
    <location>
        <position position="80"/>
    </location>
    <ligand>
        <name>substrate</name>
    </ligand>
</feature>
<dbReference type="PANTHER" id="PTHR30231">
    <property type="entry name" value="DNA POLYMERASE III SUBUNIT EPSILON"/>
    <property type="match status" value="1"/>
</dbReference>
<keyword evidence="7" id="KW-0540">Nuclease</keyword>
<evidence type="ECO:0000256" key="6">
    <source>
        <dbReference type="ARBA" id="ARBA00022705"/>
    </source>
</evidence>
<organism evidence="19 20">
    <name type="scientific">Pseudomonas putida</name>
    <name type="common">Arthrobacter siderocapsulatus</name>
    <dbReference type="NCBI Taxonomy" id="303"/>
    <lineage>
        <taxon>Bacteria</taxon>
        <taxon>Pseudomonadati</taxon>
        <taxon>Pseudomonadota</taxon>
        <taxon>Gammaproteobacteria</taxon>
        <taxon>Pseudomonadales</taxon>
        <taxon>Pseudomonadaceae</taxon>
        <taxon>Pseudomonas</taxon>
    </lineage>
</organism>
<dbReference type="Proteomes" id="UP000637061">
    <property type="component" value="Unassembled WGS sequence"/>
</dbReference>
<evidence type="ECO:0000313" key="19">
    <source>
        <dbReference type="EMBL" id="MBI6882939.1"/>
    </source>
</evidence>
<evidence type="ECO:0000256" key="12">
    <source>
        <dbReference type="ARBA" id="ARBA00022932"/>
    </source>
</evidence>
<evidence type="ECO:0000256" key="14">
    <source>
        <dbReference type="ARBA" id="ARBA00049244"/>
    </source>
</evidence>
<dbReference type="GO" id="GO:0008408">
    <property type="term" value="F:3'-5' exonuclease activity"/>
    <property type="evidence" value="ECO:0007669"/>
    <property type="project" value="TreeGrafter"/>
</dbReference>
<evidence type="ECO:0000256" key="5">
    <source>
        <dbReference type="ARBA" id="ARBA00022695"/>
    </source>
</evidence>
<evidence type="ECO:0000256" key="11">
    <source>
        <dbReference type="ARBA" id="ARBA00022842"/>
    </source>
</evidence>
<keyword evidence="12" id="KW-0239">DNA-directed DNA polymerase</keyword>
<sequence length="265" mass="29449">MSTIKNYAEIDWDDAVDGVVYDLSDPENDRELVMDTETTGFLYDGGDRVIEIGIVEVIGRKETGRIFHCYIDPKRDVPEEAFNVHGLSRDDLVEKSGGRGFEHFAERLLAFVGDSTLIAHNSKFDMNFLDSELKRFGFKTFKENGNKVIDSLLTANLKHPNMANNLNALCRRYSVDISNRELHGALLDASLLSKVYRAMTVSQVRLELGGQKIITTTLKPERLSIPAGRLKKATVSQEDVERHNALCGRISKASGGKCLASSLAP</sequence>
<accession>A0A8I1JIV2</accession>
<dbReference type="NCBIfam" id="TIGR00573">
    <property type="entry name" value="dnaq"/>
    <property type="match status" value="1"/>
</dbReference>
<comment type="cofactor">
    <cofactor evidence="1">
        <name>Mn(2+)</name>
        <dbReference type="ChEBI" id="CHEBI:29035"/>
    </cofactor>
</comment>
<keyword evidence="9" id="KW-0378">Hydrolase</keyword>
<dbReference type="AlphaFoldDB" id="A0A8I1JIV2"/>
<dbReference type="GO" id="GO:0045004">
    <property type="term" value="P:DNA replication proofreading"/>
    <property type="evidence" value="ECO:0007669"/>
    <property type="project" value="TreeGrafter"/>
</dbReference>
<dbReference type="FunFam" id="3.30.420.10:FF:000012">
    <property type="entry name" value="DNA polymerase III subunit epsilon"/>
    <property type="match status" value="1"/>
</dbReference>
<evidence type="ECO:0000256" key="1">
    <source>
        <dbReference type="ARBA" id="ARBA00001936"/>
    </source>
</evidence>
<evidence type="ECO:0000256" key="9">
    <source>
        <dbReference type="ARBA" id="ARBA00022801"/>
    </source>
</evidence>
<evidence type="ECO:0000256" key="10">
    <source>
        <dbReference type="ARBA" id="ARBA00022839"/>
    </source>
</evidence>
<evidence type="ECO:0000256" key="15">
    <source>
        <dbReference type="PIRSR" id="PIRSR606309-1"/>
    </source>
</evidence>
<feature type="binding site" evidence="16">
    <location>
        <position position="35"/>
    </location>
    <ligand>
        <name>substrate</name>
    </ligand>
</feature>
<gene>
    <name evidence="19" type="primary">dnaQ</name>
    <name evidence="19" type="ORF">JEU22_03355</name>
</gene>
<keyword evidence="11 17" id="KW-0460">Magnesium</keyword>
<evidence type="ECO:0000256" key="7">
    <source>
        <dbReference type="ARBA" id="ARBA00022722"/>
    </source>
</evidence>
<feature type="binding site" evidence="16">
    <location>
        <position position="37"/>
    </location>
    <ligand>
        <name>substrate</name>
    </ligand>
</feature>
<evidence type="ECO:0000256" key="4">
    <source>
        <dbReference type="ARBA" id="ARBA00022679"/>
    </source>
</evidence>
<feature type="binding site" evidence="17">
    <location>
        <position position="37"/>
    </location>
    <ligand>
        <name>a divalent metal cation</name>
        <dbReference type="ChEBI" id="CHEBI:60240"/>
        <label>1</label>
        <note>catalytic</note>
    </ligand>
</feature>
<dbReference type="SMART" id="SM00479">
    <property type="entry name" value="EXOIII"/>
    <property type="match status" value="1"/>
</dbReference>
<keyword evidence="5 19" id="KW-0548">Nucleotidyltransferase</keyword>
<dbReference type="GO" id="GO:0046872">
    <property type="term" value="F:metal ion binding"/>
    <property type="evidence" value="ECO:0007669"/>
    <property type="project" value="UniProtKB-KW"/>
</dbReference>
<dbReference type="CDD" id="cd06131">
    <property type="entry name" value="DNA_pol_III_epsilon_Ecoli_like"/>
    <property type="match status" value="1"/>
</dbReference>
<feature type="domain" description="Exonuclease" evidence="18">
    <location>
        <begin position="30"/>
        <end position="205"/>
    </location>
</feature>
<dbReference type="RefSeq" id="WP_198746563.1">
    <property type="nucleotide sequence ID" value="NZ_JAEHTE010000002.1"/>
</dbReference>
<evidence type="ECO:0000256" key="2">
    <source>
        <dbReference type="ARBA" id="ARBA00012417"/>
    </source>
</evidence>
<dbReference type="InterPro" id="IPR013520">
    <property type="entry name" value="Ribonucl_H"/>
</dbReference>
<protein>
    <recommendedName>
        <fullName evidence="3">DNA polymerase III subunit epsilon</fullName>
        <ecNumber evidence="2">2.7.7.7</ecNumber>
    </recommendedName>
</protein>
<feature type="binding site" evidence="17">
    <location>
        <position position="188"/>
    </location>
    <ligand>
        <name>a divalent metal cation</name>
        <dbReference type="ChEBI" id="CHEBI:60240"/>
        <label>1</label>
        <note>catalytic</note>
    </ligand>
</feature>
<evidence type="ECO:0000256" key="3">
    <source>
        <dbReference type="ARBA" id="ARBA00020352"/>
    </source>
</evidence>
<dbReference type="InterPro" id="IPR036397">
    <property type="entry name" value="RNaseH_sf"/>
</dbReference>
<evidence type="ECO:0000256" key="16">
    <source>
        <dbReference type="PIRSR" id="PIRSR606309-2"/>
    </source>
</evidence>
<keyword evidence="8 17" id="KW-0479">Metal-binding</keyword>
<dbReference type="PANTHER" id="PTHR30231:SF41">
    <property type="entry name" value="DNA POLYMERASE III SUBUNIT EPSILON"/>
    <property type="match status" value="1"/>
</dbReference>
<comment type="caution">
    <text evidence="19">The sequence shown here is derived from an EMBL/GenBank/DDBJ whole genome shotgun (WGS) entry which is preliminary data.</text>
</comment>
<reference evidence="19" key="1">
    <citation type="submission" date="2020-12" db="EMBL/GenBank/DDBJ databases">
        <title>Enhanced detection system for hospital associated transmission using whole genome sequencing surveillance.</title>
        <authorList>
            <person name="Harrison L.H."/>
            <person name="Van Tyne D."/>
            <person name="Marsh J.W."/>
            <person name="Griffith M.P."/>
            <person name="Snyder D.J."/>
            <person name="Cooper V.S."/>
            <person name="Mustapha M."/>
        </authorList>
    </citation>
    <scope>NUCLEOTIDE SEQUENCE</scope>
    <source>
        <strain evidence="19">PSB00042</strain>
    </source>
</reference>